<reference evidence="1" key="1">
    <citation type="journal article" date="2013" name="Proc. Natl. Acad. Sci. U.S.A.">
        <title>Mapping gene clusters within arrayed metagenomic libraries to expand the structural diversity of biomedically relevant natural products.</title>
        <authorList>
            <person name="Owen J.G."/>
            <person name="Reddy B.V."/>
            <person name="Ternei M.A."/>
            <person name="Charlop-Powers Z."/>
            <person name="Calle P.Y."/>
            <person name="Kim J.H."/>
            <person name="Brady S.F."/>
        </authorList>
    </citation>
    <scope>NUCLEOTIDE SEQUENCE</scope>
</reference>
<accession>S5UBW9</accession>
<dbReference type="AlphaFoldDB" id="S5UBW9"/>
<sequence>MSDKDNRILIGPLLEGLKQILPVHAVSDVLIHR</sequence>
<dbReference type="EMBL" id="KF264562">
    <property type="protein sequence ID" value="AGS49909.1"/>
    <property type="molecule type" value="Genomic_DNA"/>
</dbReference>
<protein>
    <submittedName>
        <fullName evidence="1">Uncharacterized protein</fullName>
    </submittedName>
</protein>
<organism evidence="1">
    <name type="scientific">uncultured bacterium esnapd22</name>
    <dbReference type="NCBI Taxonomy" id="1366604"/>
    <lineage>
        <taxon>Bacteria</taxon>
        <taxon>environmental samples</taxon>
    </lineage>
</organism>
<proteinExistence type="predicted"/>
<name>S5UBW9_9BACT</name>
<evidence type="ECO:0000313" key="1">
    <source>
        <dbReference type="EMBL" id="AGS49909.1"/>
    </source>
</evidence>